<keyword evidence="2" id="KW-0472">Membrane</keyword>
<dbReference type="PANTHER" id="PTHR37544">
    <property type="entry name" value="SPRAY-RELATED"/>
    <property type="match status" value="1"/>
</dbReference>
<feature type="transmembrane region" description="Helical" evidence="2">
    <location>
        <begin position="192"/>
        <end position="210"/>
    </location>
</feature>
<comment type="caution">
    <text evidence="3">The sequence shown here is derived from an EMBL/GenBank/DDBJ whole genome shotgun (WGS) entry which is preliminary data.</text>
</comment>
<dbReference type="InterPro" id="IPR021840">
    <property type="entry name" value="DUF3433"/>
</dbReference>
<dbReference type="EMBL" id="JAUEDM010000003">
    <property type="protein sequence ID" value="KAK3322928.1"/>
    <property type="molecule type" value="Genomic_DNA"/>
</dbReference>
<evidence type="ECO:0000256" key="2">
    <source>
        <dbReference type="SAM" id="Phobius"/>
    </source>
</evidence>
<dbReference type="Proteomes" id="UP001283341">
    <property type="component" value="Unassembled WGS sequence"/>
</dbReference>
<evidence type="ECO:0000256" key="1">
    <source>
        <dbReference type="SAM" id="MobiDB-lite"/>
    </source>
</evidence>
<sequence>MMSTAVSPSPLVPDDVASHGNALSASPRHDGHASSTLESVVKSGGVKLQEQEQEQEQEQKDEATGSHLSDDTPDIWYPLSLQRRTIHVFIGIFVALLTSVEAIFIVSESCQGLTTLSSSAALHYTWTYGPTAVMSLTAVLWSCVDYSAKVSTPWIRIRNAKSDIEVQRALLVDYISPFSLVVPIRAIKNRDVLVATTALVSLFLTVMIVFSSSMIRLAPVGVTLPVQLRSRFVDDPSRLGDPGMMPIYNAIIDLHRYQGYIYGGQLVAESAAERLFAAKKGPCPQRP</sequence>
<reference evidence="3" key="1">
    <citation type="journal article" date="2023" name="Mol. Phylogenet. Evol.">
        <title>Genome-scale phylogeny and comparative genomics of the fungal order Sordariales.</title>
        <authorList>
            <person name="Hensen N."/>
            <person name="Bonometti L."/>
            <person name="Westerberg I."/>
            <person name="Brannstrom I.O."/>
            <person name="Guillou S."/>
            <person name="Cros-Aarteil S."/>
            <person name="Calhoun S."/>
            <person name="Haridas S."/>
            <person name="Kuo A."/>
            <person name="Mondo S."/>
            <person name="Pangilinan J."/>
            <person name="Riley R."/>
            <person name="LaButti K."/>
            <person name="Andreopoulos B."/>
            <person name="Lipzen A."/>
            <person name="Chen C."/>
            <person name="Yan M."/>
            <person name="Daum C."/>
            <person name="Ng V."/>
            <person name="Clum A."/>
            <person name="Steindorff A."/>
            <person name="Ohm R.A."/>
            <person name="Martin F."/>
            <person name="Silar P."/>
            <person name="Natvig D.O."/>
            <person name="Lalanne C."/>
            <person name="Gautier V."/>
            <person name="Ament-Velasquez S.L."/>
            <person name="Kruys A."/>
            <person name="Hutchinson M.I."/>
            <person name="Powell A.J."/>
            <person name="Barry K."/>
            <person name="Miller A.N."/>
            <person name="Grigoriev I.V."/>
            <person name="Debuchy R."/>
            <person name="Gladieux P."/>
            <person name="Hiltunen Thoren M."/>
            <person name="Johannesson H."/>
        </authorList>
    </citation>
    <scope>NUCLEOTIDE SEQUENCE</scope>
    <source>
        <strain evidence="3">CBS 118394</strain>
    </source>
</reference>
<feature type="transmembrane region" description="Helical" evidence="2">
    <location>
        <begin position="86"/>
        <end position="106"/>
    </location>
</feature>
<name>A0AAE0IDG3_9PEZI</name>
<feature type="transmembrane region" description="Helical" evidence="2">
    <location>
        <begin position="126"/>
        <end position="148"/>
    </location>
</feature>
<keyword evidence="2" id="KW-0812">Transmembrane</keyword>
<accession>A0AAE0IDG3</accession>
<feature type="compositionally biased region" description="Basic and acidic residues" evidence="1">
    <location>
        <begin position="57"/>
        <end position="69"/>
    </location>
</feature>
<keyword evidence="2" id="KW-1133">Transmembrane helix</keyword>
<reference evidence="3" key="2">
    <citation type="submission" date="2023-06" db="EMBL/GenBank/DDBJ databases">
        <authorList>
            <consortium name="Lawrence Berkeley National Laboratory"/>
            <person name="Haridas S."/>
            <person name="Hensen N."/>
            <person name="Bonometti L."/>
            <person name="Westerberg I."/>
            <person name="Brannstrom I.O."/>
            <person name="Guillou S."/>
            <person name="Cros-Aarteil S."/>
            <person name="Calhoun S."/>
            <person name="Kuo A."/>
            <person name="Mondo S."/>
            <person name="Pangilinan J."/>
            <person name="Riley R."/>
            <person name="Labutti K."/>
            <person name="Andreopoulos B."/>
            <person name="Lipzen A."/>
            <person name="Chen C."/>
            <person name="Yanf M."/>
            <person name="Daum C."/>
            <person name="Ng V."/>
            <person name="Clum A."/>
            <person name="Steindorff A."/>
            <person name="Ohm R."/>
            <person name="Martin F."/>
            <person name="Silar P."/>
            <person name="Natvig D."/>
            <person name="Lalanne C."/>
            <person name="Gautier V."/>
            <person name="Ament-Velasquez S.L."/>
            <person name="Kruys A."/>
            <person name="Hutchinson M.I."/>
            <person name="Powell A.J."/>
            <person name="Barry K."/>
            <person name="Miller A.N."/>
            <person name="Grigoriev I.V."/>
            <person name="Debuchy R."/>
            <person name="Gladieux P."/>
            <person name="Thoren M.H."/>
            <person name="Johannesson H."/>
        </authorList>
    </citation>
    <scope>NUCLEOTIDE SEQUENCE</scope>
    <source>
        <strain evidence="3">CBS 118394</strain>
    </source>
</reference>
<dbReference type="AlphaFoldDB" id="A0AAE0IDG3"/>
<proteinExistence type="predicted"/>
<evidence type="ECO:0000313" key="4">
    <source>
        <dbReference type="Proteomes" id="UP001283341"/>
    </source>
</evidence>
<evidence type="ECO:0000313" key="3">
    <source>
        <dbReference type="EMBL" id="KAK3322928.1"/>
    </source>
</evidence>
<protein>
    <submittedName>
        <fullName evidence="3">Uncharacterized protein</fullName>
    </submittedName>
</protein>
<gene>
    <name evidence="3" type="ORF">B0H66DRAFT_620900</name>
</gene>
<feature type="region of interest" description="Disordered" evidence="1">
    <location>
        <begin position="1"/>
        <end position="69"/>
    </location>
</feature>
<dbReference type="Pfam" id="PF11915">
    <property type="entry name" value="DUF3433"/>
    <property type="match status" value="1"/>
</dbReference>
<keyword evidence="4" id="KW-1185">Reference proteome</keyword>
<organism evidence="3 4">
    <name type="scientific">Apodospora peruviana</name>
    <dbReference type="NCBI Taxonomy" id="516989"/>
    <lineage>
        <taxon>Eukaryota</taxon>
        <taxon>Fungi</taxon>
        <taxon>Dikarya</taxon>
        <taxon>Ascomycota</taxon>
        <taxon>Pezizomycotina</taxon>
        <taxon>Sordariomycetes</taxon>
        <taxon>Sordariomycetidae</taxon>
        <taxon>Sordariales</taxon>
        <taxon>Lasiosphaeriaceae</taxon>
        <taxon>Apodospora</taxon>
    </lineage>
</organism>